<reference evidence="2" key="1">
    <citation type="submission" date="2019-12" db="EMBL/GenBank/DDBJ databases">
        <authorList>
            <person name="Cremers G."/>
        </authorList>
    </citation>
    <scope>NUCLEOTIDE SEQUENCE</scope>
    <source>
        <strain evidence="2">Mbul1</strain>
    </source>
</reference>
<keyword evidence="1" id="KW-0812">Transmembrane</keyword>
<gene>
    <name evidence="2" type="ORF">MBUL_03875</name>
</gene>
<keyword evidence="1" id="KW-1133">Transmembrane helix</keyword>
<organism evidence="2">
    <name type="scientific">Methylobacterium bullatum</name>
    <dbReference type="NCBI Taxonomy" id="570505"/>
    <lineage>
        <taxon>Bacteria</taxon>
        <taxon>Pseudomonadati</taxon>
        <taxon>Pseudomonadota</taxon>
        <taxon>Alphaproteobacteria</taxon>
        <taxon>Hyphomicrobiales</taxon>
        <taxon>Methylobacteriaceae</taxon>
        <taxon>Methylobacterium</taxon>
    </lineage>
</organism>
<dbReference type="EMBL" id="LR743504">
    <property type="protein sequence ID" value="CAA2106852.1"/>
    <property type="molecule type" value="Genomic_DNA"/>
</dbReference>
<evidence type="ECO:0000313" key="2">
    <source>
        <dbReference type="EMBL" id="CAA2106852.1"/>
    </source>
</evidence>
<accession>A0A679JKT0</accession>
<keyword evidence="1" id="KW-0472">Membrane</keyword>
<dbReference type="AlphaFoldDB" id="A0A679JKT0"/>
<proteinExistence type="predicted"/>
<sequence>MITTLSLSTLIAGGSFAYASTRVAARAATYETWGGSLMIVGLSLAGVGLTLFR</sequence>
<name>A0A679JKT0_9HYPH</name>
<protein>
    <submittedName>
        <fullName evidence="2">Uncharacterized protein</fullName>
    </submittedName>
</protein>
<feature type="transmembrane region" description="Helical" evidence="1">
    <location>
        <begin position="33"/>
        <end position="52"/>
    </location>
</feature>
<evidence type="ECO:0000256" key="1">
    <source>
        <dbReference type="SAM" id="Phobius"/>
    </source>
</evidence>